<reference evidence="1 2" key="1">
    <citation type="submission" date="2016-10" db="EMBL/GenBank/DDBJ databases">
        <authorList>
            <person name="Varghese N."/>
            <person name="Submissions S."/>
        </authorList>
    </citation>
    <scope>NUCLEOTIDE SEQUENCE [LARGE SCALE GENOMIC DNA]</scope>
    <source>
        <strain evidence="1 2">DSM 18839</strain>
    </source>
</reference>
<protein>
    <submittedName>
        <fullName evidence="1">Uncharacterized protein</fullName>
    </submittedName>
</protein>
<keyword evidence="2" id="KW-1185">Reference proteome</keyword>
<sequence>MADQTEVRNIIKAELSRRLDTVKIVAVNLTPQIDHDGSRALFINVVYDGKQEQLDVGQTTSMVRHIRPLLEEAGETAFPVFTYIAKSDLGNRSPEAA</sequence>
<dbReference type="RefSeq" id="WP_093151577.1">
    <property type="nucleotide sequence ID" value="NZ_FNBW01000009.1"/>
</dbReference>
<proteinExistence type="predicted"/>
<evidence type="ECO:0000313" key="1">
    <source>
        <dbReference type="EMBL" id="SDG02757.1"/>
    </source>
</evidence>
<dbReference type="OrthoDB" id="7995475at2"/>
<accession>A0A8G2BJA8</accession>
<organism evidence="1 2">
    <name type="scientific">Thalassobaculum litoreum DSM 18839</name>
    <dbReference type="NCBI Taxonomy" id="1123362"/>
    <lineage>
        <taxon>Bacteria</taxon>
        <taxon>Pseudomonadati</taxon>
        <taxon>Pseudomonadota</taxon>
        <taxon>Alphaproteobacteria</taxon>
        <taxon>Rhodospirillales</taxon>
        <taxon>Thalassobaculaceae</taxon>
        <taxon>Thalassobaculum</taxon>
    </lineage>
</organism>
<comment type="caution">
    <text evidence="1">The sequence shown here is derived from an EMBL/GenBank/DDBJ whole genome shotgun (WGS) entry which is preliminary data.</text>
</comment>
<gene>
    <name evidence="1" type="ORF">SAMN05660686_03104</name>
</gene>
<dbReference type="EMBL" id="FNBW01000009">
    <property type="protein sequence ID" value="SDG02757.1"/>
    <property type="molecule type" value="Genomic_DNA"/>
</dbReference>
<dbReference type="Proteomes" id="UP000198615">
    <property type="component" value="Unassembled WGS sequence"/>
</dbReference>
<evidence type="ECO:0000313" key="2">
    <source>
        <dbReference type="Proteomes" id="UP000198615"/>
    </source>
</evidence>
<dbReference type="AlphaFoldDB" id="A0A8G2BJA8"/>
<name>A0A8G2BJA8_9PROT</name>